<reference evidence="9" key="1">
    <citation type="submission" date="2017-08" db="EMBL/GenBank/DDBJ databases">
        <title>Direct submision.</title>
        <authorList>
            <person name="Kim S.-J."/>
            <person name="Rhee S.-K."/>
        </authorList>
    </citation>
    <scope>NUCLEOTIDE SEQUENCE [LARGE SCALE GENOMIC DNA]</scope>
    <source>
        <strain evidence="9">GI5</strain>
    </source>
</reference>
<dbReference type="GO" id="GO:0006308">
    <property type="term" value="P:DNA catabolic process"/>
    <property type="evidence" value="ECO:0007669"/>
    <property type="project" value="UniProtKB-UniRule"/>
</dbReference>
<comment type="subcellular location">
    <subcellularLocation>
        <location evidence="6">Cytoplasm</location>
    </subcellularLocation>
</comment>
<keyword evidence="3 6" id="KW-0540">Nuclease</keyword>
<evidence type="ECO:0000256" key="5">
    <source>
        <dbReference type="ARBA" id="ARBA00022839"/>
    </source>
</evidence>
<dbReference type="SUPFAM" id="SSF116842">
    <property type="entry name" value="XseB-like"/>
    <property type="match status" value="1"/>
</dbReference>
<evidence type="ECO:0000313" key="9">
    <source>
        <dbReference type="Proteomes" id="UP000235116"/>
    </source>
</evidence>
<dbReference type="OrthoDB" id="9801128at2"/>
<dbReference type="PANTHER" id="PTHR34137">
    <property type="entry name" value="EXODEOXYRIBONUCLEASE 7 SMALL SUBUNIT"/>
    <property type="match status" value="1"/>
</dbReference>
<dbReference type="NCBIfam" id="TIGR01280">
    <property type="entry name" value="xseB"/>
    <property type="match status" value="1"/>
</dbReference>
<dbReference type="GO" id="GO:0009318">
    <property type="term" value="C:exodeoxyribonuclease VII complex"/>
    <property type="evidence" value="ECO:0007669"/>
    <property type="project" value="UniProtKB-UniRule"/>
</dbReference>
<dbReference type="AlphaFoldDB" id="A0A2K9LMX3"/>
<name>A0A2K9LMX3_9GAMM</name>
<organism evidence="8 9">
    <name type="scientific">Ketobacter alkanivorans</name>
    <dbReference type="NCBI Taxonomy" id="1917421"/>
    <lineage>
        <taxon>Bacteria</taxon>
        <taxon>Pseudomonadati</taxon>
        <taxon>Pseudomonadota</taxon>
        <taxon>Gammaproteobacteria</taxon>
        <taxon>Pseudomonadales</taxon>
        <taxon>Ketobacteraceae</taxon>
        <taxon>Ketobacter</taxon>
    </lineage>
</organism>
<keyword evidence="4 6" id="KW-0378">Hydrolase</keyword>
<evidence type="ECO:0000256" key="2">
    <source>
        <dbReference type="ARBA" id="ARBA00022490"/>
    </source>
</evidence>
<comment type="subunit">
    <text evidence="6">Heterooligomer composed of large and small subunits.</text>
</comment>
<keyword evidence="2 6" id="KW-0963">Cytoplasm</keyword>
<dbReference type="InterPro" id="IPR037004">
    <property type="entry name" value="Exonuc_VII_ssu_sf"/>
</dbReference>
<dbReference type="PIRSF" id="PIRSF006488">
    <property type="entry name" value="Exonuc_VII_S"/>
    <property type="match status" value="1"/>
</dbReference>
<comment type="similarity">
    <text evidence="1 6">Belongs to the XseB family.</text>
</comment>
<protein>
    <recommendedName>
        <fullName evidence="6">Exodeoxyribonuclease 7 small subunit</fullName>
        <ecNumber evidence="6">3.1.11.6</ecNumber>
    </recommendedName>
    <alternativeName>
        <fullName evidence="6">Exodeoxyribonuclease VII small subunit</fullName>
        <shortName evidence="6">Exonuclease VII small subunit</shortName>
    </alternativeName>
</protein>
<dbReference type="NCBIfam" id="NF002140">
    <property type="entry name" value="PRK00977.1-4"/>
    <property type="match status" value="1"/>
</dbReference>
<accession>A0A2K9LMX3</accession>
<dbReference type="InterPro" id="IPR003761">
    <property type="entry name" value="Exonuc_VII_S"/>
</dbReference>
<dbReference type="Pfam" id="PF02609">
    <property type="entry name" value="Exonuc_VII_S"/>
    <property type="match status" value="1"/>
</dbReference>
<dbReference type="GO" id="GO:0008855">
    <property type="term" value="F:exodeoxyribonuclease VII activity"/>
    <property type="evidence" value="ECO:0007669"/>
    <property type="project" value="UniProtKB-UniRule"/>
</dbReference>
<evidence type="ECO:0000256" key="1">
    <source>
        <dbReference type="ARBA" id="ARBA00009998"/>
    </source>
</evidence>
<keyword evidence="5 6" id="KW-0269">Exonuclease</keyword>
<keyword evidence="9" id="KW-1185">Reference proteome</keyword>
<dbReference type="Gene3D" id="1.10.287.1040">
    <property type="entry name" value="Exonuclease VII, small subunit"/>
    <property type="match status" value="1"/>
</dbReference>
<evidence type="ECO:0000313" key="8">
    <source>
        <dbReference type="EMBL" id="AUM13706.1"/>
    </source>
</evidence>
<dbReference type="PANTHER" id="PTHR34137:SF1">
    <property type="entry name" value="EXODEOXYRIBONUCLEASE 7 SMALL SUBUNIT"/>
    <property type="match status" value="1"/>
</dbReference>
<proteinExistence type="inferred from homology"/>
<comment type="function">
    <text evidence="6">Bidirectionally degrades single-stranded DNA into large acid-insoluble oligonucleotides, which are then degraded further into small acid-soluble oligonucleotides.</text>
</comment>
<evidence type="ECO:0000256" key="7">
    <source>
        <dbReference type="SAM" id="Coils"/>
    </source>
</evidence>
<dbReference type="RefSeq" id="WP_101895081.1">
    <property type="nucleotide sequence ID" value="NZ_CP022684.1"/>
</dbReference>
<dbReference type="EMBL" id="CP022684">
    <property type="protein sequence ID" value="AUM13706.1"/>
    <property type="molecule type" value="Genomic_DNA"/>
</dbReference>
<dbReference type="HAMAP" id="MF_00337">
    <property type="entry name" value="Exonuc_7_S"/>
    <property type="match status" value="1"/>
</dbReference>
<dbReference type="EC" id="3.1.11.6" evidence="6"/>
<evidence type="ECO:0000256" key="4">
    <source>
        <dbReference type="ARBA" id="ARBA00022801"/>
    </source>
</evidence>
<keyword evidence="7" id="KW-0175">Coiled coil</keyword>
<dbReference type="Proteomes" id="UP000235116">
    <property type="component" value="Chromosome"/>
</dbReference>
<comment type="catalytic activity">
    <reaction evidence="6">
        <text>Exonucleolytic cleavage in either 5'- to 3'- or 3'- to 5'-direction to yield nucleoside 5'-phosphates.</text>
        <dbReference type="EC" id="3.1.11.6"/>
    </reaction>
</comment>
<feature type="coiled-coil region" evidence="7">
    <location>
        <begin position="45"/>
        <end position="72"/>
    </location>
</feature>
<dbReference type="KEGG" id="kak:Kalk_15315"/>
<sequence>MAKKKTAIDFEQSLQTLEQLVESMESGDMTLEKSLEAFEQGIKLTKECQQALKEAEQKVEVLLNQNGEETLAPFKEEDAG</sequence>
<evidence type="ECO:0000256" key="3">
    <source>
        <dbReference type="ARBA" id="ARBA00022722"/>
    </source>
</evidence>
<evidence type="ECO:0000256" key="6">
    <source>
        <dbReference type="HAMAP-Rule" id="MF_00337"/>
    </source>
</evidence>
<dbReference type="GO" id="GO:0005829">
    <property type="term" value="C:cytosol"/>
    <property type="evidence" value="ECO:0007669"/>
    <property type="project" value="TreeGrafter"/>
</dbReference>
<gene>
    <name evidence="6" type="primary">xseB</name>
    <name evidence="8" type="ORF">Kalk_15315</name>
</gene>